<evidence type="ECO:0000313" key="6">
    <source>
        <dbReference type="RefSeq" id="XP_020820789.1"/>
    </source>
</evidence>
<feature type="compositionally biased region" description="Basic and acidic residues" evidence="4">
    <location>
        <begin position="461"/>
        <end position="480"/>
    </location>
</feature>
<dbReference type="InterPro" id="IPR038791">
    <property type="entry name" value="Cfap97/Hemingway"/>
</dbReference>
<dbReference type="AlphaFoldDB" id="A0A6P5IQ98"/>
<gene>
    <name evidence="6" type="primary">LOC110193384</name>
</gene>
<feature type="region of interest" description="Disordered" evidence="4">
    <location>
        <begin position="335"/>
        <end position="480"/>
    </location>
</feature>
<proteinExistence type="inferred from homology"/>
<dbReference type="Proteomes" id="UP000515140">
    <property type="component" value="Unplaced"/>
</dbReference>
<dbReference type="Pfam" id="PF13879">
    <property type="entry name" value="Hmw_CFAP97"/>
    <property type="match status" value="1"/>
</dbReference>
<feature type="compositionally biased region" description="Basic and acidic residues" evidence="4">
    <location>
        <begin position="413"/>
        <end position="439"/>
    </location>
</feature>
<dbReference type="RefSeq" id="XP_020820789.1">
    <property type="nucleotide sequence ID" value="XM_020965130.1"/>
</dbReference>
<sequence length="480" mass="57404">MKVCVKVISLCEEVHGPIKQFEMHRSYHPMFNYCENIFNQKSWERAYKDHRRKVENAKAVVDCSPPLIYNHIQLNLKKFKKETERLRFIERENRWLMERIAFIMRTHNTCDFLNDYRQRWARRERELQRIDRENRSFQERFASYLSWYPLQRCCEDWEVEENFSDSTTEIPQTCCCSHLVHEIRPRRITPRKRLLKLRQRRVEDWDSDMEDEVISEDIKQKQDDMNEKNNINEMEDKTKLSTPEKEEDMISKLIKEEEKRKYKLVQEEIQEIGFRLLEDVKSRVAKLEVELETESKMLQEVKTLIKMKEEEEVNQLQKKEPKVRKSILKEKAGRKFKTRKDIESKAIEDTESKAIEDTESKAIEVTESKAIEDTESKAIEDTESKPIEDTESKPKKEKEQKPRVTIVEVTEDMELKPREGRETKKVTLQEPEKELQDKPPEEEEAVTNAAVKEEDAEDIVLEGKESQPSKALQEEQKDVS</sequence>
<accession>A0A6P5IQ98</accession>
<protein>
    <recommendedName>
        <fullName evidence="2">Cilia- and flagella-associated protein 97</fullName>
    </recommendedName>
</protein>
<dbReference type="PANTHER" id="PTHR23035:SF2">
    <property type="entry name" value="KIAA1430 HOMOLOGUE"/>
    <property type="match status" value="1"/>
</dbReference>
<evidence type="ECO:0000256" key="1">
    <source>
        <dbReference type="ARBA" id="ARBA00008315"/>
    </source>
</evidence>
<feature type="coiled-coil region" evidence="3">
    <location>
        <begin position="277"/>
        <end position="311"/>
    </location>
</feature>
<evidence type="ECO:0000256" key="3">
    <source>
        <dbReference type="SAM" id="Coils"/>
    </source>
</evidence>
<evidence type="ECO:0000256" key="4">
    <source>
        <dbReference type="SAM" id="MobiDB-lite"/>
    </source>
</evidence>
<reference evidence="6" key="1">
    <citation type="submission" date="2025-08" db="UniProtKB">
        <authorList>
            <consortium name="RefSeq"/>
        </authorList>
    </citation>
    <scope>IDENTIFICATION</scope>
    <source>
        <tissue evidence="6">Spleen</tissue>
    </source>
</reference>
<dbReference type="KEGG" id="pcw:110193384"/>
<dbReference type="InParanoid" id="A0A6P5IQ98"/>
<dbReference type="InterPro" id="IPR029488">
    <property type="entry name" value="Hmw/CFAP97"/>
</dbReference>
<evidence type="ECO:0000256" key="2">
    <source>
        <dbReference type="ARBA" id="ARBA00021424"/>
    </source>
</evidence>
<dbReference type="GeneID" id="110193384"/>
<keyword evidence="5" id="KW-1185">Reference proteome</keyword>
<comment type="similarity">
    <text evidence="1">Belongs to the CFAP97 family.</text>
</comment>
<name>A0A6P5IQ98_PHACI</name>
<evidence type="ECO:0000313" key="5">
    <source>
        <dbReference type="Proteomes" id="UP000515140"/>
    </source>
</evidence>
<dbReference type="PANTHER" id="PTHR23035">
    <property type="entry name" value="CILIA- AND FLAGELLA-ASSOCIATED PROTEIN 97-RELATED"/>
    <property type="match status" value="1"/>
</dbReference>
<feature type="compositionally biased region" description="Basic and acidic residues" evidence="4">
    <location>
        <begin position="335"/>
        <end position="402"/>
    </location>
</feature>
<keyword evidence="3" id="KW-0175">Coiled coil</keyword>
<organism evidence="5 6">
    <name type="scientific">Phascolarctos cinereus</name>
    <name type="common">Koala</name>
    <dbReference type="NCBI Taxonomy" id="38626"/>
    <lineage>
        <taxon>Eukaryota</taxon>
        <taxon>Metazoa</taxon>
        <taxon>Chordata</taxon>
        <taxon>Craniata</taxon>
        <taxon>Vertebrata</taxon>
        <taxon>Euteleostomi</taxon>
        <taxon>Mammalia</taxon>
        <taxon>Metatheria</taxon>
        <taxon>Diprotodontia</taxon>
        <taxon>Phascolarctidae</taxon>
        <taxon>Phascolarctos</taxon>
    </lineage>
</organism>